<proteinExistence type="predicted"/>
<dbReference type="AlphaFoldDB" id="A0A1U7HTI8"/>
<dbReference type="PANTHER" id="PTHR33360:SF2">
    <property type="entry name" value="TRANSPOSASE FOR INSERTION SEQUENCE ELEMENT IS200"/>
    <property type="match status" value="1"/>
</dbReference>
<sequence length="111" mass="12883">MLRRRRKVLKGAIAERLKELIYQVAQEIECKVLALEIMDDHVHLFLNSPPTMAPSDIMFKIKGRSAHQLRKEFPDPLMKMPSMWTRSYFCSTAGNVSSSTIERYIANQKSR</sequence>
<dbReference type="EMBL" id="MRCB01000001">
    <property type="protein sequence ID" value="OKH26891.1"/>
    <property type="molecule type" value="Genomic_DNA"/>
</dbReference>
<accession>A0A1U7HTI8</accession>
<feature type="domain" description="Transposase IS200-like" evidence="1">
    <location>
        <begin position="1"/>
        <end position="108"/>
    </location>
</feature>
<reference evidence="2 3" key="1">
    <citation type="submission" date="2016-11" db="EMBL/GenBank/DDBJ databases">
        <title>Draft Genome Sequences of Nine Cyanobacterial Strains from Diverse Habitats.</title>
        <authorList>
            <person name="Zhu T."/>
            <person name="Hou S."/>
            <person name="Lu X."/>
            <person name="Hess W.R."/>
        </authorList>
    </citation>
    <scope>NUCLEOTIDE SEQUENCE [LARGE SCALE GENOMIC DNA]</scope>
    <source>
        <strain evidence="2 3">NIES-593</strain>
    </source>
</reference>
<keyword evidence="3" id="KW-1185">Reference proteome</keyword>
<dbReference type="GO" id="GO:0003677">
    <property type="term" value="F:DNA binding"/>
    <property type="evidence" value="ECO:0007669"/>
    <property type="project" value="InterPro"/>
</dbReference>
<protein>
    <submittedName>
        <fullName evidence="2">IS200/IS605 family transposase</fullName>
    </submittedName>
</protein>
<comment type="caution">
    <text evidence="2">The sequence shown here is derived from an EMBL/GenBank/DDBJ whole genome shotgun (WGS) entry which is preliminary data.</text>
</comment>
<name>A0A1U7HTI8_9CYAN</name>
<dbReference type="GO" id="GO:0004803">
    <property type="term" value="F:transposase activity"/>
    <property type="evidence" value="ECO:0007669"/>
    <property type="project" value="InterPro"/>
</dbReference>
<dbReference type="InterPro" id="IPR036515">
    <property type="entry name" value="Transposase_17_sf"/>
</dbReference>
<organism evidence="2 3">
    <name type="scientific">Hydrococcus rivularis NIES-593</name>
    <dbReference type="NCBI Taxonomy" id="1921803"/>
    <lineage>
        <taxon>Bacteria</taxon>
        <taxon>Bacillati</taxon>
        <taxon>Cyanobacteriota</taxon>
        <taxon>Cyanophyceae</taxon>
        <taxon>Pleurocapsales</taxon>
        <taxon>Hydrococcaceae</taxon>
        <taxon>Hydrococcus</taxon>
    </lineage>
</organism>
<dbReference type="OrthoDB" id="9798161at2"/>
<evidence type="ECO:0000259" key="1">
    <source>
        <dbReference type="SMART" id="SM01321"/>
    </source>
</evidence>
<dbReference type="Proteomes" id="UP000186868">
    <property type="component" value="Unassembled WGS sequence"/>
</dbReference>
<gene>
    <name evidence="2" type="ORF">NIES593_02335</name>
</gene>
<dbReference type="Gene3D" id="3.30.70.1290">
    <property type="entry name" value="Transposase IS200-like"/>
    <property type="match status" value="1"/>
</dbReference>
<dbReference type="GO" id="GO:0006313">
    <property type="term" value="P:DNA transposition"/>
    <property type="evidence" value="ECO:0007669"/>
    <property type="project" value="InterPro"/>
</dbReference>
<dbReference type="NCBIfam" id="NF033573">
    <property type="entry name" value="transpos_IS200"/>
    <property type="match status" value="1"/>
</dbReference>
<dbReference type="InterPro" id="IPR002686">
    <property type="entry name" value="Transposase_17"/>
</dbReference>
<dbReference type="SUPFAM" id="SSF143422">
    <property type="entry name" value="Transposase IS200-like"/>
    <property type="match status" value="1"/>
</dbReference>
<dbReference type="Pfam" id="PF01797">
    <property type="entry name" value="Y1_Tnp"/>
    <property type="match status" value="1"/>
</dbReference>
<evidence type="ECO:0000313" key="2">
    <source>
        <dbReference type="EMBL" id="OKH26891.1"/>
    </source>
</evidence>
<dbReference type="STRING" id="1921803.NIES593_02335"/>
<dbReference type="SMART" id="SM01321">
    <property type="entry name" value="Y1_Tnp"/>
    <property type="match status" value="1"/>
</dbReference>
<dbReference type="PANTHER" id="PTHR33360">
    <property type="entry name" value="TRANSPOSASE FOR INSERTION SEQUENCE ELEMENT IS200"/>
    <property type="match status" value="1"/>
</dbReference>
<evidence type="ECO:0000313" key="3">
    <source>
        <dbReference type="Proteomes" id="UP000186868"/>
    </source>
</evidence>